<dbReference type="SUPFAM" id="SSF46785">
    <property type="entry name" value="Winged helix' DNA-binding domain"/>
    <property type="match status" value="1"/>
</dbReference>
<organism evidence="1 2">
    <name type="scientific">Desulfovibrio legallii</name>
    <dbReference type="NCBI Taxonomy" id="571438"/>
    <lineage>
        <taxon>Bacteria</taxon>
        <taxon>Pseudomonadati</taxon>
        <taxon>Thermodesulfobacteriota</taxon>
        <taxon>Desulfovibrionia</taxon>
        <taxon>Desulfovibrionales</taxon>
        <taxon>Desulfovibrionaceae</taxon>
        <taxon>Desulfovibrio</taxon>
    </lineage>
</organism>
<dbReference type="InterPro" id="IPR036390">
    <property type="entry name" value="WH_DNA-bd_sf"/>
</dbReference>
<evidence type="ECO:0000313" key="1">
    <source>
        <dbReference type="EMBL" id="TBH79545.1"/>
    </source>
</evidence>
<keyword evidence="2" id="KW-1185">Reference proteome</keyword>
<sequence>MSSESMAQLRTALKAFGAAPVTVPQLAGIFGLTNESQKQVLRGRLEQLIKQAEVEKTGRGEFRWIGAAPRRQGETYRRLWRIIRTQPPSWSRADVARLARTDRSMADRYVPWLEEEGFVVRCGRKGNTLLYRTTSQAREQRETPWPPRDLPDPYEQEKAAAAGLITCMLTQNPDQPAVRERIRAHLGVLWTRFEDEDSTANTKMEE</sequence>
<dbReference type="RefSeq" id="WP_130958043.1">
    <property type="nucleotide sequence ID" value="NZ_DBFBQU010000026.1"/>
</dbReference>
<comment type="caution">
    <text evidence="1">The sequence shown here is derived from an EMBL/GenBank/DDBJ whole genome shotgun (WGS) entry which is preliminary data.</text>
</comment>
<dbReference type="Proteomes" id="UP000292919">
    <property type="component" value="Unassembled WGS sequence"/>
</dbReference>
<reference evidence="1 2" key="1">
    <citation type="submission" date="2018-12" db="EMBL/GenBank/DDBJ databases">
        <title>First genome draft of Desulfovibrio legallis sp. nov.</title>
        <authorList>
            <person name="Ben Dhia O."/>
            <person name="Najjari A."/>
            <person name="Ferjani R."/>
            <person name="Fhoula I."/>
            <person name="Fardeau M.-L."/>
            <person name="Boudabbous A."/>
            <person name="Ouzari H.I."/>
        </authorList>
    </citation>
    <scope>NUCLEOTIDE SEQUENCE [LARGE SCALE GENOMIC DNA]</scope>
    <source>
        <strain evidence="1 2">H1T</strain>
    </source>
</reference>
<dbReference type="EMBL" id="SIXC01000008">
    <property type="protein sequence ID" value="TBH79545.1"/>
    <property type="molecule type" value="Genomic_DNA"/>
</dbReference>
<proteinExistence type="predicted"/>
<dbReference type="AlphaFoldDB" id="A0A6H3FAL4"/>
<evidence type="ECO:0000313" key="2">
    <source>
        <dbReference type="Proteomes" id="UP000292919"/>
    </source>
</evidence>
<accession>A0A6H3FAL4</accession>
<gene>
    <name evidence="1" type="ORF">EB812_08120</name>
</gene>
<name>A0A6H3FAL4_9BACT</name>
<protein>
    <submittedName>
        <fullName evidence="1">Uncharacterized protein</fullName>
    </submittedName>
</protein>